<dbReference type="Gene3D" id="1.10.10.60">
    <property type="entry name" value="Homeodomain-like"/>
    <property type="match status" value="1"/>
</dbReference>
<feature type="transmembrane region" description="Helical" evidence="4">
    <location>
        <begin position="60"/>
        <end position="83"/>
    </location>
</feature>
<evidence type="ECO:0000256" key="3">
    <source>
        <dbReference type="ARBA" id="ARBA00023163"/>
    </source>
</evidence>
<evidence type="ECO:0000256" key="1">
    <source>
        <dbReference type="ARBA" id="ARBA00023015"/>
    </source>
</evidence>
<name>A0ABV2BWP7_9GAMM</name>
<organism evidence="6 7">
    <name type="scientific">Aliikangiella maris</name>
    <dbReference type="NCBI Taxonomy" id="3162458"/>
    <lineage>
        <taxon>Bacteria</taxon>
        <taxon>Pseudomonadati</taxon>
        <taxon>Pseudomonadota</taxon>
        <taxon>Gammaproteobacteria</taxon>
        <taxon>Oceanospirillales</taxon>
        <taxon>Pleioneaceae</taxon>
        <taxon>Aliikangiella</taxon>
    </lineage>
</organism>
<accession>A0ABV2BWP7</accession>
<feature type="transmembrane region" description="Helical" evidence="4">
    <location>
        <begin position="174"/>
        <end position="191"/>
    </location>
</feature>
<evidence type="ECO:0000256" key="4">
    <source>
        <dbReference type="SAM" id="Phobius"/>
    </source>
</evidence>
<keyword evidence="4" id="KW-0472">Membrane</keyword>
<dbReference type="RefSeq" id="WP_353896948.1">
    <property type="nucleotide sequence ID" value="NZ_JBEVCJ010000020.1"/>
</dbReference>
<dbReference type="SUPFAM" id="SSF46689">
    <property type="entry name" value="Homeodomain-like"/>
    <property type="match status" value="1"/>
</dbReference>
<dbReference type="PROSITE" id="PS01124">
    <property type="entry name" value="HTH_ARAC_FAMILY_2"/>
    <property type="match status" value="1"/>
</dbReference>
<dbReference type="InterPro" id="IPR018060">
    <property type="entry name" value="HTH_AraC"/>
</dbReference>
<feature type="transmembrane region" description="Helical" evidence="4">
    <location>
        <begin position="33"/>
        <end position="54"/>
    </location>
</feature>
<feature type="transmembrane region" description="Helical" evidence="4">
    <location>
        <begin position="95"/>
        <end position="115"/>
    </location>
</feature>
<reference evidence="6 7" key="1">
    <citation type="submission" date="2024-06" db="EMBL/GenBank/DDBJ databases">
        <authorList>
            <person name="Li F."/>
        </authorList>
    </citation>
    <scope>NUCLEOTIDE SEQUENCE [LARGE SCALE GENOMIC DNA]</scope>
    <source>
        <strain evidence="6 7">GXAS 311</strain>
    </source>
</reference>
<keyword evidence="1" id="KW-0805">Transcription regulation</keyword>
<feature type="transmembrane region" description="Helical" evidence="4">
    <location>
        <begin position="135"/>
        <end position="154"/>
    </location>
</feature>
<dbReference type="PROSITE" id="PS00041">
    <property type="entry name" value="HTH_ARAC_FAMILY_1"/>
    <property type="match status" value="1"/>
</dbReference>
<keyword evidence="2" id="KW-0238">DNA-binding</keyword>
<comment type="caution">
    <text evidence="6">The sequence shown here is derived from an EMBL/GenBank/DDBJ whole genome shotgun (WGS) entry which is preliminary data.</text>
</comment>
<dbReference type="PANTHER" id="PTHR43280:SF29">
    <property type="entry name" value="ARAC-FAMILY TRANSCRIPTIONAL REGULATOR"/>
    <property type="match status" value="1"/>
</dbReference>
<dbReference type="EMBL" id="JBEVCJ010000020">
    <property type="protein sequence ID" value="MET1256364.1"/>
    <property type="molecule type" value="Genomic_DNA"/>
</dbReference>
<dbReference type="InterPro" id="IPR009057">
    <property type="entry name" value="Homeodomain-like_sf"/>
</dbReference>
<evidence type="ECO:0000259" key="5">
    <source>
        <dbReference type="PROSITE" id="PS01124"/>
    </source>
</evidence>
<dbReference type="SMART" id="SM00342">
    <property type="entry name" value="HTH_ARAC"/>
    <property type="match status" value="1"/>
</dbReference>
<evidence type="ECO:0000313" key="7">
    <source>
        <dbReference type="Proteomes" id="UP001548189"/>
    </source>
</evidence>
<evidence type="ECO:0000313" key="6">
    <source>
        <dbReference type="EMBL" id="MET1256364.1"/>
    </source>
</evidence>
<feature type="transmembrane region" description="Helical" evidence="4">
    <location>
        <begin position="6"/>
        <end position="26"/>
    </location>
</feature>
<feature type="domain" description="HTH araC/xylS-type" evidence="5">
    <location>
        <begin position="314"/>
        <end position="417"/>
    </location>
</feature>
<keyword evidence="7" id="KW-1185">Reference proteome</keyword>
<gene>
    <name evidence="6" type="ORF">ABVT43_14585</name>
</gene>
<dbReference type="InterPro" id="IPR018062">
    <property type="entry name" value="HTH_AraC-typ_CS"/>
</dbReference>
<dbReference type="Proteomes" id="UP001548189">
    <property type="component" value="Unassembled WGS sequence"/>
</dbReference>
<keyword evidence="4" id="KW-1133">Transmembrane helix</keyword>
<feature type="transmembrane region" description="Helical" evidence="4">
    <location>
        <begin position="197"/>
        <end position="223"/>
    </location>
</feature>
<dbReference type="Pfam" id="PF12833">
    <property type="entry name" value="HTH_18"/>
    <property type="match status" value="1"/>
</dbReference>
<proteinExistence type="predicted"/>
<dbReference type="PANTHER" id="PTHR43280">
    <property type="entry name" value="ARAC-FAMILY TRANSCRIPTIONAL REGULATOR"/>
    <property type="match status" value="1"/>
</dbReference>
<evidence type="ECO:0000256" key="2">
    <source>
        <dbReference type="ARBA" id="ARBA00023125"/>
    </source>
</evidence>
<keyword evidence="3" id="KW-0804">Transcription</keyword>
<sequence>MDIGFLIFESRLLFALFSFIFIMLIAKTNRIGAMLLILILLGEIYSCSTILAVKYGVVKSFSVCALFFASLQCCYPVLMKAYVEALNHQFHWKKLFPAALFPLSVLTIYFTATYSPDFNNLLIAFLKVEPRIQEIFWFGICYTFCLFAYSSIPIKKTNLLPLKFLKFSIRSFQIAYGLVLAVVFLRLMLGYPDDWVVLFYLPAKILITTGVVFFVISFGLTYLTKHMGYQFGKVVVFESDKSHLSQPHFSDAQGLFQSSSNEMARVESNELTSLRDSQNSEDMQQDSLQASQINASNIGEFNFGDQPSAGEIYQQVCQVLDEESFYRNPNIRLTDIAKRLGLSERKVSKAIKEQGMINFRYLINKKRVNYVIAHLQSTLDKPNLLELSFEAGFNSKSSFNRAFKNCTNLNPTEYLNSLQS</sequence>
<protein>
    <submittedName>
        <fullName evidence="6">Helix-turn-helix domain-containing protein</fullName>
    </submittedName>
</protein>
<keyword evidence="4" id="KW-0812">Transmembrane</keyword>